<protein>
    <recommendedName>
        <fullName evidence="2">Endoplasmic reticulum junction formation protein lunapark</fullName>
    </recommendedName>
</protein>
<feature type="compositionally biased region" description="Basic and acidic residues" evidence="3">
    <location>
        <begin position="380"/>
        <end position="399"/>
    </location>
</feature>
<feature type="transmembrane region" description="Helical" evidence="2">
    <location>
        <begin position="76"/>
        <end position="98"/>
    </location>
</feature>
<proteinExistence type="inferred from homology"/>
<keyword evidence="6" id="KW-1185">Reference proteome</keyword>
<dbReference type="GO" id="GO:0008270">
    <property type="term" value="F:zinc ion binding"/>
    <property type="evidence" value="ECO:0007669"/>
    <property type="project" value="UniProtKB-KW"/>
</dbReference>
<accession>A0A9P0D178</accession>
<evidence type="ECO:0000256" key="3">
    <source>
        <dbReference type="SAM" id="MobiDB-lite"/>
    </source>
</evidence>
<keyword evidence="2" id="KW-0479">Metal-binding</keyword>
<dbReference type="InterPro" id="IPR019273">
    <property type="entry name" value="Lunapark_Znf"/>
</dbReference>
<comment type="subcellular location">
    <subcellularLocation>
        <location evidence="2">Endoplasmic reticulum membrane</location>
        <topology evidence="2">Multi-pass membrane protein</topology>
    </subcellularLocation>
</comment>
<dbReference type="GO" id="GO:1903373">
    <property type="term" value="P:positive regulation of endoplasmic reticulum tubular network organization"/>
    <property type="evidence" value="ECO:0007669"/>
    <property type="project" value="UniProtKB-UniRule"/>
</dbReference>
<reference evidence="5" key="1">
    <citation type="submission" date="2022-01" db="EMBL/GenBank/DDBJ databases">
        <authorList>
            <person name="King R."/>
        </authorList>
    </citation>
    <scope>NUCLEOTIDE SEQUENCE</scope>
</reference>
<keyword evidence="2" id="KW-0472">Membrane</keyword>
<dbReference type="InterPro" id="IPR040115">
    <property type="entry name" value="Lnp"/>
</dbReference>
<keyword evidence="2" id="KW-0256">Endoplasmic reticulum</keyword>
<dbReference type="OrthoDB" id="3169036at2759"/>
<feature type="transmembrane region" description="Helical" evidence="2">
    <location>
        <begin position="42"/>
        <end position="64"/>
    </location>
</feature>
<gene>
    <name evidence="5" type="ORF">PSYICH_LOCUS8724</name>
</gene>
<evidence type="ECO:0000313" key="6">
    <source>
        <dbReference type="Proteomes" id="UP001153636"/>
    </source>
</evidence>
<feature type="compositionally biased region" description="Polar residues" evidence="3">
    <location>
        <begin position="369"/>
        <end position="379"/>
    </location>
</feature>
<dbReference type="GO" id="GO:0071788">
    <property type="term" value="P:endoplasmic reticulum tubular network maintenance"/>
    <property type="evidence" value="ECO:0007669"/>
    <property type="project" value="UniProtKB-UniRule"/>
</dbReference>
<feature type="domain" description="Lunapark zinc ribbon" evidence="4">
    <location>
        <begin position="255"/>
        <end position="305"/>
    </location>
</feature>
<keyword evidence="2" id="KW-0863">Zinc-finger</keyword>
<name>A0A9P0D178_9CUCU</name>
<sequence>MGIIIGKFRKKKSTYEILEKLENEITSIEEFGRSTEQFRKKVIARFIILAFSIYFVLACILYLYYNRIQTNRKLLYFIPLIAFPFIVWFIKKFLTWYYSKKLQRNEKKIIKLKEEKKKIIDNVMETETYKVAKKILDKFGIEKKQPVQTSDSPLNANLRYNQTGLRQRQSFGPPLSNTRLSFGSTKSPMVDKNFAQPSLPTPFSQPTVSGALSARPNLALPTPSRTHAMIAASPQVGIGTPLPLPKNILPSNRSVLDKMVDYLVGDGPSNRYALICKKCSSHNGMALKEEFEYLSFNCCYCSQFNPARKKKPSGPKFETSPRPSRIAQIEDTSESDKDTADSEPEEQETMSTERRRSSSNTGTPKSVPASETTRNSSSPETERNSDFDRLSDLDYREGGDAPVVSPTVRISRQVSLNPFECDETPMDVDRDKSTTDVTDNNES</sequence>
<evidence type="ECO:0000259" key="4">
    <source>
        <dbReference type="Pfam" id="PF10058"/>
    </source>
</evidence>
<evidence type="ECO:0000256" key="1">
    <source>
        <dbReference type="ARBA" id="ARBA00009940"/>
    </source>
</evidence>
<comment type="function">
    <text evidence="2">Plays a role in determining ER morphology.</text>
</comment>
<dbReference type="Pfam" id="PF10058">
    <property type="entry name" value="Zn_ribbon_10"/>
    <property type="match status" value="1"/>
</dbReference>
<keyword evidence="2" id="KW-1133">Transmembrane helix</keyword>
<evidence type="ECO:0000313" key="5">
    <source>
        <dbReference type="EMBL" id="CAH1108654.1"/>
    </source>
</evidence>
<dbReference type="PANTHER" id="PTHR22166:SF12">
    <property type="entry name" value="ENDOPLASMIC RETICULUM JUNCTION FORMATION PROTEIN LUNAPARK"/>
    <property type="match status" value="1"/>
</dbReference>
<dbReference type="AlphaFoldDB" id="A0A9P0D178"/>
<dbReference type="EMBL" id="OV651815">
    <property type="protein sequence ID" value="CAH1108654.1"/>
    <property type="molecule type" value="Genomic_DNA"/>
</dbReference>
<evidence type="ECO:0000256" key="2">
    <source>
        <dbReference type="RuleBase" id="RU367073"/>
    </source>
</evidence>
<comment type="similarity">
    <text evidence="1 2">Belongs to the lunapark family.</text>
</comment>
<dbReference type="PANTHER" id="PTHR22166">
    <property type="entry name" value="ENDOPLASMIC RETICULUM JUNCTION FORMATION PROTEIN LUNAPARK"/>
    <property type="match status" value="1"/>
</dbReference>
<feature type="region of interest" description="Disordered" evidence="3">
    <location>
        <begin position="307"/>
        <end position="443"/>
    </location>
</feature>
<keyword evidence="2" id="KW-0812">Transmembrane</keyword>
<organism evidence="5 6">
    <name type="scientific">Psylliodes chrysocephalus</name>
    <dbReference type="NCBI Taxonomy" id="3402493"/>
    <lineage>
        <taxon>Eukaryota</taxon>
        <taxon>Metazoa</taxon>
        <taxon>Ecdysozoa</taxon>
        <taxon>Arthropoda</taxon>
        <taxon>Hexapoda</taxon>
        <taxon>Insecta</taxon>
        <taxon>Pterygota</taxon>
        <taxon>Neoptera</taxon>
        <taxon>Endopterygota</taxon>
        <taxon>Coleoptera</taxon>
        <taxon>Polyphaga</taxon>
        <taxon>Cucujiformia</taxon>
        <taxon>Chrysomeloidea</taxon>
        <taxon>Chrysomelidae</taxon>
        <taxon>Galerucinae</taxon>
        <taxon>Alticini</taxon>
        <taxon>Psylliodes</taxon>
    </lineage>
</organism>
<dbReference type="GO" id="GO:0098826">
    <property type="term" value="C:endoplasmic reticulum tubular network membrane"/>
    <property type="evidence" value="ECO:0007669"/>
    <property type="project" value="UniProtKB-UniRule"/>
</dbReference>
<keyword evidence="2" id="KW-0862">Zinc</keyword>
<comment type="domain">
    <text evidence="2">The C4-type zinc finger motif is necessary both for its ER three-way tubular junction localization and formation.</text>
</comment>
<dbReference type="Proteomes" id="UP001153636">
    <property type="component" value="Chromosome 3"/>
</dbReference>